<feature type="region of interest" description="Disordered" evidence="9">
    <location>
        <begin position="213"/>
        <end position="240"/>
    </location>
</feature>
<evidence type="ECO:0000256" key="4">
    <source>
        <dbReference type="ARBA" id="ARBA00022692"/>
    </source>
</evidence>
<accession>A0A4S4L1K1</accession>
<keyword evidence="6" id="KW-0653">Protein transport</keyword>
<feature type="transmembrane region" description="Helical" evidence="10">
    <location>
        <begin position="665"/>
        <end position="683"/>
    </location>
</feature>
<dbReference type="InterPro" id="IPR004813">
    <property type="entry name" value="OPT"/>
</dbReference>
<dbReference type="Pfam" id="PF03169">
    <property type="entry name" value="OPT"/>
    <property type="match status" value="1"/>
</dbReference>
<dbReference type="NCBIfam" id="TIGR00728">
    <property type="entry name" value="OPT_sfam"/>
    <property type="match status" value="1"/>
</dbReference>
<keyword evidence="5" id="KW-0571">Peptide transport</keyword>
<sequence length="989" mass="110793">MASSPATDAAFETCCASFDSTIRLSEKSRDFFICRSTAIANALEEKKKLIKVNAERQIFQSEDRSRADALAERERSQNICQQSATCLSVQVICLAAAKNILKEINGGGDSEAKQHIPLAHRNLEKAIIVMESWAITSAAYYLVPEELISPNAKKLLNACLSGRTPAQAVEAQFDIQSDKPVIHKEIKDFYLEGRWAVGRTLNGVLEILIEVGSSSSPSPSTPRALTAMSALDEPRRSDDGKLDVEKGAIADQLAQIADFDDPNLDRNAIVFEEDSPYPEVRSAVANIDDPSIPSSTVRSWVIGLVFAIVMSGLNQFFFFRYPSVTIGNLVAQLLTFPCGRLWARVVPNVSIFGVRLNPGPYTVKEHVLSTIMATVASSSAYATDIVAVQRVYYNQTYNFGYQWLIVMSTQLIGFSIGGIARRFLVQPPSMIWPANLVNCALFNTLHSQHYAGIGNRGGISRERFFTYALTCATCWYFFPGYIFQALSYFSWVCWIAPDNIKVNQMFGYSSGLGMSLITFDWAQIAYIGSPLATPWWAEANVFAGFIFFFWFLTPVLYYTNTWYSQYMPMSSRTSYDNTGAAYNVTAILNDDLTINLEKYHSYSPLFLSTTFAMSYGLSFASITATLTHAFLYFRKQIWTQARKSMHEQPDIHARLMSVYPQVPDWWYAVIFLSMFVFGIISIECWPTQFPVWAFVLSLIIAFFYIIPIGMIQAITNQQVGLNVVTELVIGYALPGHPVAMMLFKTWGYITMYQALIFTSDFKLGHYMKIPPRPMFWGQVIATVVAGTVQLGVQAWMFTNITDMCSDHQRDGFICPSTEVFGTASIIWGVIGPALQFSKGQLYYGLLFFFLVGAACPIISYFTTKKYPNSFLKYVNFPVIFAGTGYIPPASALNYVPWAIVGFIFQYVIRRRHFSWWTKYNYVLSAALDSSVAIAVVLIFFCLEFPRNGSIGADTIQTWWGNTVFTNTADWNSATLKTVAPGDTFGPATW</sequence>
<proteinExistence type="inferred from homology"/>
<protein>
    <recommendedName>
        <fullName evidence="13">OPT oligopeptide transporter</fullName>
    </recommendedName>
</protein>
<dbReference type="OrthoDB" id="9986677at2759"/>
<feature type="transmembrane region" description="Helical" evidence="10">
    <location>
        <begin position="775"/>
        <end position="796"/>
    </location>
</feature>
<evidence type="ECO:0000256" key="6">
    <source>
        <dbReference type="ARBA" id="ARBA00022927"/>
    </source>
</evidence>
<comment type="subcellular location">
    <subcellularLocation>
        <location evidence="1">Membrane</location>
        <topology evidence="1">Multi-pass membrane protein</topology>
    </subcellularLocation>
</comment>
<keyword evidence="3" id="KW-0813">Transport</keyword>
<dbReference type="EMBL" id="SGPK01000288">
    <property type="protein sequence ID" value="THH05075.1"/>
    <property type="molecule type" value="Genomic_DNA"/>
</dbReference>
<comment type="caution">
    <text evidence="11">The sequence shown here is derived from an EMBL/GenBank/DDBJ whole genome shotgun (WGS) entry which is preliminary data.</text>
</comment>
<feature type="transmembrane region" description="Helical" evidence="10">
    <location>
        <begin position="300"/>
        <end position="319"/>
    </location>
</feature>
<gene>
    <name evidence="11" type="ORF">EW145_g5056</name>
</gene>
<evidence type="ECO:0000256" key="2">
    <source>
        <dbReference type="ARBA" id="ARBA00008807"/>
    </source>
</evidence>
<dbReference type="GO" id="GO:0035673">
    <property type="term" value="F:oligopeptide transmembrane transporter activity"/>
    <property type="evidence" value="ECO:0007669"/>
    <property type="project" value="InterPro"/>
</dbReference>
<evidence type="ECO:0000256" key="9">
    <source>
        <dbReference type="SAM" id="MobiDB-lite"/>
    </source>
</evidence>
<comment type="similarity">
    <text evidence="2">Belongs to the oligopeptide OPT transporter family.</text>
</comment>
<feature type="transmembrane region" description="Helical" evidence="10">
    <location>
        <begin position="689"/>
        <end position="707"/>
    </location>
</feature>
<reference evidence="11 12" key="1">
    <citation type="submission" date="2019-02" db="EMBL/GenBank/DDBJ databases">
        <title>Genome sequencing of the rare red list fungi Phellinidium pouzarii.</title>
        <authorList>
            <person name="Buettner E."/>
            <person name="Kellner H."/>
        </authorList>
    </citation>
    <scope>NUCLEOTIDE SEQUENCE [LARGE SCALE GENOMIC DNA]</scope>
    <source>
        <strain evidence="11 12">DSM 108285</strain>
    </source>
</reference>
<feature type="transmembrane region" description="Helical" evidence="10">
    <location>
        <begin position="464"/>
        <end position="486"/>
    </location>
</feature>
<dbReference type="Proteomes" id="UP000308199">
    <property type="component" value="Unassembled WGS sequence"/>
</dbReference>
<dbReference type="NCBIfam" id="TIGR00727">
    <property type="entry name" value="ISP4_OPT"/>
    <property type="match status" value="1"/>
</dbReference>
<dbReference type="AlphaFoldDB" id="A0A4S4L1K1"/>
<keyword evidence="8 10" id="KW-0472">Membrane</keyword>
<feature type="transmembrane region" description="Helical" evidence="10">
    <location>
        <begin position="539"/>
        <end position="559"/>
    </location>
</feature>
<dbReference type="GO" id="GO:0015031">
    <property type="term" value="P:protein transport"/>
    <property type="evidence" value="ECO:0007669"/>
    <property type="project" value="UniProtKB-KW"/>
</dbReference>
<dbReference type="GO" id="GO:0016020">
    <property type="term" value="C:membrane"/>
    <property type="evidence" value="ECO:0007669"/>
    <property type="project" value="UniProtKB-SubCell"/>
</dbReference>
<organism evidence="11 12">
    <name type="scientific">Phellinidium pouzarii</name>
    <dbReference type="NCBI Taxonomy" id="167371"/>
    <lineage>
        <taxon>Eukaryota</taxon>
        <taxon>Fungi</taxon>
        <taxon>Dikarya</taxon>
        <taxon>Basidiomycota</taxon>
        <taxon>Agaricomycotina</taxon>
        <taxon>Agaricomycetes</taxon>
        <taxon>Hymenochaetales</taxon>
        <taxon>Hymenochaetaceae</taxon>
        <taxon>Phellinidium</taxon>
    </lineage>
</organism>
<evidence type="ECO:0000313" key="11">
    <source>
        <dbReference type="EMBL" id="THH05075.1"/>
    </source>
</evidence>
<dbReference type="InterPro" id="IPR004648">
    <property type="entry name" value="Oligpept_transpt"/>
</dbReference>
<dbReference type="PANTHER" id="PTHR22601">
    <property type="entry name" value="ISP4 LIKE PROTEIN"/>
    <property type="match status" value="1"/>
</dbReference>
<evidence type="ECO:0000256" key="8">
    <source>
        <dbReference type="ARBA" id="ARBA00023136"/>
    </source>
</evidence>
<feature type="transmembrane region" description="Helical" evidence="10">
    <location>
        <begin position="841"/>
        <end position="863"/>
    </location>
</feature>
<evidence type="ECO:0000256" key="3">
    <source>
        <dbReference type="ARBA" id="ARBA00022448"/>
    </source>
</evidence>
<feature type="transmembrane region" description="Helical" evidence="10">
    <location>
        <begin position="506"/>
        <end position="527"/>
    </location>
</feature>
<keyword evidence="4 10" id="KW-0812">Transmembrane</keyword>
<feature type="transmembrane region" description="Helical" evidence="10">
    <location>
        <begin position="400"/>
        <end position="420"/>
    </location>
</feature>
<evidence type="ECO:0000313" key="12">
    <source>
        <dbReference type="Proteomes" id="UP000308199"/>
    </source>
</evidence>
<keyword evidence="12" id="KW-1185">Reference proteome</keyword>
<evidence type="ECO:0000256" key="10">
    <source>
        <dbReference type="SAM" id="Phobius"/>
    </source>
</evidence>
<evidence type="ECO:0008006" key="13">
    <source>
        <dbReference type="Google" id="ProtNLM"/>
    </source>
</evidence>
<evidence type="ECO:0000256" key="5">
    <source>
        <dbReference type="ARBA" id="ARBA00022856"/>
    </source>
</evidence>
<evidence type="ECO:0000256" key="7">
    <source>
        <dbReference type="ARBA" id="ARBA00022989"/>
    </source>
</evidence>
<evidence type="ECO:0000256" key="1">
    <source>
        <dbReference type="ARBA" id="ARBA00004141"/>
    </source>
</evidence>
<feature type="transmembrane region" description="Helical" evidence="10">
    <location>
        <begin position="920"/>
        <end position="940"/>
    </location>
</feature>
<feature type="transmembrane region" description="Helical" evidence="10">
    <location>
        <begin position="612"/>
        <end position="633"/>
    </location>
</feature>
<name>A0A4S4L1K1_9AGAM</name>
<keyword evidence="7 10" id="KW-1133">Transmembrane helix</keyword>